<gene>
    <name evidence="10" type="ORF">EDF64_10266</name>
</gene>
<feature type="transmembrane region" description="Helical" evidence="9">
    <location>
        <begin position="21"/>
        <end position="40"/>
    </location>
</feature>
<keyword evidence="3" id="KW-0328">Glycosyltransferase</keyword>
<feature type="transmembrane region" description="Helical" evidence="9">
    <location>
        <begin position="335"/>
        <end position="353"/>
    </location>
</feature>
<dbReference type="GO" id="GO:0009103">
    <property type="term" value="P:lipopolysaccharide biosynthetic process"/>
    <property type="evidence" value="ECO:0007669"/>
    <property type="project" value="UniProtKB-ARBA"/>
</dbReference>
<dbReference type="Pfam" id="PF09913">
    <property type="entry name" value="DUF2142"/>
    <property type="match status" value="1"/>
</dbReference>
<feature type="region of interest" description="Disordered" evidence="8">
    <location>
        <begin position="517"/>
        <end position="586"/>
    </location>
</feature>
<feature type="transmembrane region" description="Helical" evidence="9">
    <location>
        <begin position="428"/>
        <end position="448"/>
    </location>
</feature>
<keyword evidence="2" id="KW-1003">Cell membrane</keyword>
<feature type="transmembrane region" description="Helical" evidence="9">
    <location>
        <begin position="216"/>
        <end position="249"/>
    </location>
</feature>
<feature type="transmembrane region" description="Helical" evidence="9">
    <location>
        <begin position="396"/>
        <end position="416"/>
    </location>
</feature>
<evidence type="ECO:0000256" key="4">
    <source>
        <dbReference type="ARBA" id="ARBA00022679"/>
    </source>
</evidence>
<evidence type="ECO:0000313" key="10">
    <source>
        <dbReference type="EMBL" id="TDN45657.1"/>
    </source>
</evidence>
<evidence type="ECO:0000256" key="3">
    <source>
        <dbReference type="ARBA" id="ARBA00022676"/>
    </source>
</evidence>
<keyword evidence="4" id="KW-0808">Transferase</keyword>
<dbReference type="InterPro" id="IPR018674">
    <property type="entry name" value="DUF2142_membrane"/>
</dbReference>
<accession>A0A4R6DLH7</accession>
<evidence type="ECO:0000256" key="1">
    <source>
        <dbReference type="ARBA" id="ARBA00004651"/>
    </source>
</evidence>
<sequence>MHRYDRAPERSSGRERLTITAIVLAFVAVLVVWASLQPMFGSPDEIAHWDAAVQLAMGHGWPDPAHLRLLSATRAAQAEGLGFLQTDRPTLEALLAAAPGNGSTNQMTQHPPTWYAMAAGVLHLIGYMQLRWDVDLFALRLMNVAILGTLPLVVWAAVRRLTRSPRTALVAAASLLLIPQVGFIGASATNDTPVIILGAVVVWLVCRVLTGDRGVATLVGLALAASAAVAFKATALPLVPFAVIAVIVAGSGWSRWLRGAVVLVVPIVATSWWWVRNVLVFHTLQPAGLPQSIQTKEFPPGQGPDLGGFVNTEWNRVTNSFWGQYGLLQYPSSPIVIATLSVVAIGVVLVWGFRRGSRRNAWLLAVLPLIALVAGLQNNWSTYLRTTTIGGIQGRYYFVLVGALAVLSAVAWRRFVRVEQDRRRLGRTVVVVSALMTLYGWSVAYRGYYEEFHFAVTWNGVRTLTHVTPLGREGFALVVGIALVLLAVAVAMTLAALRSPVVVTAAPLAGDVERHDVHEHEHEHEHEHQREHEGDDAVERADAAGREEAVDREDVADRRAPADDPVSPRPSAPDSGEAQPDHRTFP</sequence>
<feature type="transmembrane region" description="Helical" evidence="9">
    <location>
        <begin position="256"/>
        <end position="275"/>
    </location>
</feature>
<reference evidence="10 11" key="1">
    <citation type="submission" date="2019-03" db="EMBL/GenBank/DDBJ databases">
        <title>Genomic analyses of the natural microbiome of Caenorhabditis elegans.</title>
        <authorList>
            <person name="Samuel B."/>
        </authorList>
    </citation>
    <scope>NUCLEOTIDE SEQUENCE [LARGE SCALE GENOMIC DNA]</scope>
    <source>
        <strain evidence="10 11">JUb65</strain>
    </source>
</reference>
<feature type="transmembrane region" description="Helical" evidence="9">
    <location>
        <begin position="137"/>
        <end position="156"/>
    </location>
</feature>
<keyword evidence="6 9" id="KW-1133">Transmembrane helix</keyword>
<dbReference type="EMBL" id="SNVW01000002">
    <property type="protein sequence ID" value="TDN45657.1"/>
    <property type="molecule type" value="Genomic_DNA"/>
</dbReference>
<dbReference type="AlphaFoldDB" id="A0A4R6DLH7"/>
<proteinExistence type="predicted"/>
<dbReference type="GO" id="GO:0016763">
    <property type="term" value="F:pentosyltransferase activity"/>
    <property type="evidence" value="ECO:0007669"/>
    <property type="project" value="TreeGrafter"/>
</dbReference>
<dbReference type="Proteomes" id="UP000295764">
    <property type="component" value="Unassembled WGS sequence"/>
</dbReference>
<feature type="transmembrane region" description="Helical" evidence="9">
    <location>
        <begin position="168"/>
        <end position="186"/>
    </location>
</feature>
<comment type="caution">
    <text evidence="10">The sequence shown here is derived from an EMBL/GenBank/DDBJ whole genome shotgun (WGS) entry which is preliminary data.</text>
</comment>
<dbReference type="InterPro" id="IPR050297">
    <property type="entry name" value="LipidA_mod_glycosyltrf_83"/>
</dbReference>
<feature type="transmembrane region" description="Helical" evidence="9">
    <location>
        <begin position="474"/>
        <end position="497"/>
    </location>
</feature>
<dbReference type="OrthoDB" id="3265695at2"/>
<dbReference type="PANTHER" id="PTHR33908">
    <property type="entry name" value="MANNOSYLTRANSFERASE YKCB-RELATED"/>
    <property type="match status" value="1"/>
</dbReference>
<dbReference type="RefSeq" id="WP_133518637.1">
    <property type="nucleotide sequence ID" value="NZ_SNVW01000002.1"/>
</dbReference>
<evidence type="ECO:0000256" key="7">
    <source>
        <dbReference type="ARBA" id="ARBA00023136"/>
    </source>
</evidence>
<name>A0A4R6DLH7_9MICO</name>
<evidence type="ECO:0000313" key="11">
    <source>
        <dbReference type="Proteomes" id="UP000295764"/>
    </source>
</evidence>
<feature type="compositionally biased region" description="Basic and acidic residues" evidence="8">
    <location>
        <begin position="517"/>
        <end position="562"/>
    </location>
</feature>
<evidence type="ECO:0000256" key="9">
    <source>
        <dbReference type="SAM" id="Phobius"/>
    </source>
</evidence>
<dbReference type="PANTHER" id="PTHR33908:SF11">
    <property type="entry name" value="MEMBRANE PROTEIN"/>
    <property type="match status" value="1"/>
</dbReference>
<comment type="subcellular location">
    <subcellularLocation>
        <location evidence="1">Cell membrane</location>
        <topology evidence="1">Multi-pass membrane protein</topology>
    </subcellularLocation>
</comment>
<protein>
    <submittedName>
        <fullName evidence="10">Putative membrane protein DUF2142</fullName>
    </submittedName>
</protein>
<evidence type="ECO:0000256" key="8">
    <source>
        <dbReference type="SAM" id="MobiDB-lite"/>
    </source>
</evidence>
<organism evidence="10 11">
    <name type="scientific">Curtobacterium flaccumfaciens</name>
    <dbReference type="NCBI Taxonomy" id="2035"/>
    <lineage>
        <taxon>Bacteria</taxon>
        <taxon>Bacillati</taxon>
        <taxon>Actinomycetota</taxon>
        <taxon>Actinomycetes</taxon>
        <taxon>Micrococcales</taxon>
        <taxon>Microbacteriaceae</taxon>
        <taxon>Curtobacterium</taxon>
    </lineage>
</organism>
<keyword evidence="7 9" id="KW-0472">Membrane</keyword>
<evidence type="ECO:0000256" key="6">
    <source>
        <dbReference type="ARBA" id="ARBA00022989"/>
    </source>
</evidence>
<feature type="transmembrane region" description="Helical" evidence="9">
    <location>
        <begin position="360"/>
        <end position="376"/>
    </location>
</feature>
<evidence type="ECO:0000256" key="2">
    <source>
        <dbReference type="ARBA" id="ARBA00022475"/>
    </source>
</evidence>
<keyword evidence="5 9" id="KW-0812">Transmembrane</keyword>
<evidence type="ECO:0000256" key="5">
    <source>
        <dbReference type="ARBA" id="ARBA00022692"/>
    </source>
</evidence>
<dbReference type="GO" id="GO:0005886">
    <property type="term" value="C:plasma membrane"/>
    <property type="evidence" value="ECO:0007669"/>
    <property type="project" value="UniProtKB-SubCell"/>
</dbReference>